<gene>
    <name evidence="2" type="ORF">MYF79_27550</name>
</gene>
<protein>
    <submittedName>
        <fullName evidence="2">Uncharacterized protein</fullName>
    </submittedName>
</protein>
<name>A0ABY4HY27_CHIFI</name>
<keyword evidence="3" id="KW-1185">Reference proteome</keyword>
<evidence type="ECO:0000313" key="2">
    <source>
        <dbReference type="EMBL" id="UPK68721.1"/>
    </source>
</evidence>
<reference evidence="2 3" key="1">
    <citation type="submission" date="2022-04" db="EMBL/GenBank/DDBJ databases">
        <title>The arsenic-methylating capacity of Chitinophaga filiformis YT5 during chitin decomposition.</title>
        <authorList>
            <person name="Chen G."/>
            <person name="Liang Y."/>
        </authorList>
    </citation>
    <scope>NUCLEOTIDE SEQUENCE [LARGE SCALE GENOMIC DNA]</scope>
    <source>
        <strain evidence="2 3">YT5</strain>
    </source>
</reference>
<dbReference type="EMBL" id="CP095855">
    <property type="protein sequence ID" value="UPK68721.1"/>
    <property type="molecule type" value="Genomic_DNA"/>
</dbReference>
<feature type="chain" id="PRO_5045425276" evidence="1">
    <location>
        <begin position="20"/>
        <end position="365"/>
    </location>
</feature>
<evidence type="ECO:0000256" key="1">
    <source>
        <dbReference type="SAM" id="SignalP"/>
    </source>
</evidence>
<evidence type="ECO:0000313" key="3">
    <source>
        <dbReference type="Proteomes" id="UP000830198"/>
    </source>
</evidence>
<dbReference type="Proteomes" id="UP000830198">
    <property type="component" value="Chromosome"/>
</dbReference>
<keyword evidence="1" id="KW-0732">Signal</keyword>
<sequence>MKRFLTAALFLFQFALVSAQDSTNVGNLTFEPEQPPGEIIKLDVNIPVHQFAMPVKNIQVLAICGDNAVLGALQYRTEKVRALAIPDKPLQEYLQEYVNRQYSDQYRKDGKELLCVIQYLRIGDRGRLDKSYVRIKAAGFHSSDNQQFQLSCQIDTTLSNDTKRASRKHSENIAQAIDLLMQAADKSRLTVAFHSKEEIVNKAWERYKQPIYSADTLTDGIYTSYREFLKNAPSVRKFRVSMEYNKIVAYHLHDDSTSNVIKEPWGMCHQGRLYRFKWNGFIPLKRNGLSFDLVDFGLETNKDIKGTAGRVVDIVGGLLFLGPAGIPLAIPSAYVRGGYTVNAIPYLVDPPIATTIDPFTGELMF</sequence>
<accession>A0ABY4HY27</accession>
<feature type="signal peptide" evidence="1">
    <location>
        <begin position="1"/>
        <end position="19"/>
    </location>
</feature>
<dbReference type="RefSeq" id="WP_247811090.1">
    <property type="nucleotide sequence ID" value="NZ_CP095855.1"/>
</dbReference>
<proteinExistence type="predicted"/>
<organism evidence="2 3">
    <name type="scientific">Chitinophaga filiformis</name>
    <name type="common">Myxococcus filiformis</name>
    <name type="synonym">Flexibacter filiformis</name>
    <dbReference type="NCBI Taxonomy" id="104663"/>
    <lineage>
        <taxon>Bacteria</taxon>
        <taxon>Pseudomonadati</taxon>
        <taxon>Bacteroidota</taxon>
        <taxon>Chitinophagia</taxon>
        <taxon>Chitinophagales</taxon>
        <taxon>Chitinophagaceae</taxon>
        <taxon>Chitinophaga</taxon>
    </lineage>
</organism>